<protein>
    <submittedName>
        <fullName evidence="2">Uncharacterized protein</fullName>
    </submittedName>
</protein>
<comment type="caution">
    <text evidence="2">The sequence shown here is derived from an EMBL/GenBank/DDBJ whole genome shotgun (WGS) entry which is preliminary data.</text>
</comment>
<evidence type="ECO:0000313" key="3">
    <source>
        <dbReference type="Proteomes" id="UP001501009"/>
    </source>
</evidence>
<dbReference type="EMBL" id="BAABDE010000008">
    <property type="protein sequence ID" value="GAA3787590.1"/>
    <property type="molecule type" value="Genomic_DNA"/>
</dbReference>
<evidence type="ECO:0000256" key="1">
    <source>
        <dbReference type="SAM" id="MobiDB-lite"/>
    </source>
</evidence>
<feature type="region of interest" description="Disordered" evidence="1">
    <location>
        <begin position="64"/>
        <end position="88"/>
    </location>
</feature>
<reference evidence="3" key="1">
    <citation type="journal article" date="2019" name="Int. J. Syst. Evol. Microbiol.">
        <title>The Global Catalogue of Microorganisms (GCM) 10K type strain sequencing project: providing services to taxonomists for standard genome sequencing and annotation.</title>
        <authorList>
            <consortium name="The Broad Institute Genomics Platform"/>
            <consortium name="The Broad Institute Genome Sequencing Center for Infectious Disease"/>
            <person name="Wu L."/>
            <person name="Ma J."/>
        </authorList>
    </citation>
    <scope>NUCLEOTIDE SEQUENCE [LARGE SCALE GENOMIC DNA]</scope>
    <source>
        <strain evidence="3">JCM 17138</strain>
    </source>
</reference>
<sequence length="102" mass="11070">MNERQRTLLERLEAGEEPGAWATGDWPSAYALRDRGLLIVRRGGGGAVRGEVTEAGRFYLQHGRHPDAPAIAGSGAPSRPPRTSDVDDMTKFCGERVRLVAV</sequence>
<name>A0ABP7H7M3_9ACTN</name>
<dbReference type="Proteomes" id="UP001501009">
    <property type="component" value="Unassembled WGS sequence"/>
</dbReference>
<keyword evidence="3" id="KW-1185">Reference proteome</keyword>
<proteinExistence type="predicted"/>
<evidence type="ECO:0000313" key="2">
    <source>
        <dbReference type="EMBL" id="GAA3787590.1"/>
    </source>
</evidence>
<accession>A0ABP7H7M3</accession>
<organism evidence="2 3">
    <name type="scientific">Streptomyces coacervatus</name>
    <dbReference type="NCBI Taxonomy" id="647381"/>
    <lineage>
        <taxon>Bacteria</taxon>
        <taxon>Bacillati</taxon>
        <taxon>Actinomycetota</taxon>
        <taxon>Actinomycetes</taxon>
        <taxon>Kitasatosporales</taxon>
        <taxon>Streptomycetaceae</taxon>
        <taxon>Streptomyces</taxon>
    </lineage>
</organism>
<gene>
    <name evidence="2" type="ORF">GCM10022403_022850</name>
</gene>